<sequence length="68" mass="8027">GGRRTRRGTTRHWNPSNPEKSDHQNLIVGRPLAFSEPLAFQRDFPFPNFGWMEEETAREIKMPWDTQT</sequence>
<keyword evidence="3" id="KW-1185">Reference proteome</keyword>
<feature type="non-terminal residue" evidence="2">
    <location>
        <position position="68"/>
    </location>
</feature>
<feature type="region of interest" description="Disordered" evidence="1">
    <location>
        <begin position="1"/>
        <end position="23"/>
    </location>
</feature>
<proteinExistence type="predicted"/>
<feature type="non-terminal residue" evidence="2">
    <location>
        <position position="1"/>
    </location>
</feature>
<evidence type="ECO:0000313" key="3">
    <source>
        <dbReference type="Proteomes" id="UP000796761"/>
    </source>
</evidence>
<gene>
    <name evidence="2" type="ORF">HGM15179_017281</name>
</gene>
<dbReference type="EMBL" id="SWJQ01000991">
    <property type="protein sequence ID" value="TRZ09827.1"/>
    <property type="molecule type" value="Genomic_DNA"/>
</dbReference>
<dbReference type="AlphaFoldDB" id="A0A8K1LDI5"/>
<evidence type="ECO:0000313" key="2">
    <source>
        <dbReference type="EMBL" id="TRZ09827.1"/>
    </source>
</evidence>
<dbReference type="Proteomes" id="UP000796761">
    <property type="component" value="Unassembled WGS sequence"/>
</dbReference>
<feature type="compositionally biased region" description="Basic residues" evidence="1">
    <location>
        <begin position="1"/>
        <end position="10"/>
    </location>
</feature>
<protein>
    <submittedName>
        <fullName evidence="2">Uncharacterized protein</fullName>
    </submittedName>
</protein>
<accession>A0A8K1LDI5</accession>
<evidence type="ECO:0000256" key="1">
    <source>
        <dbReference type="SAM" id="MobiDB-lite"/>
    </source>
</evidence>
<name>A0A8K1LDI5_9PASS</name>
<reference evidence="2" key="1">
    <citation type="submission" date="2019-04" db="EMBL/GenBank/DDBJ databases">
        <title>Genome assembly of Zosterops borbonicus 15179.</title>
        <authorList>
            <person name="Leroy T."/>
            <person name="Anselmetti Y."/>
            <person name="Tilak M.-K."/>
            <person name="Nabholz B."/>
        </authorList>
    </citation>
    <scope>NUCLEOTIDE SEQUENCE</scope>
    <source>
        <strain evidence="2">HGM_15179</strain>
        <tissue evidence="2">Muscle</tissue>
    </source>
</reference>
<comment type="caution">
    <text evidence="2">The sequence shown here is derived from an EMBL/GenBank/DDBJ whole genome shotgun (WGS) entry which is preliminary data.</text>
</comment>
<organism evidence="2 3">
    <name type="scientific">Zosterops borbonicus</name>
    <dbReference type="NCBI Taxonomy" id="364589"/>
    <lineage>
        <taxon>Eukaryota</taxon>
        <taxon>Metazoa</taxon>
        <taxon>Chordata</taxon>
        <taxon>Craniata</taxon>
        <taxon>Vertebrata</taxon>
        <taxon>Euteleostomi</taxon>
        <taxon>Archelosauria</taxon>
        <taxon>Archosauria</taxon>
        <taxon>Dinosauria</taxon>
        <taxon>Saurischia</taxon>
        <taxon>Theropoda</taxon>
        <taxon>Coelurosauria</taxon>
        <taxon>Aves</taxon>
        <taxon>Neognathae</taxon>
        <taxon>Neoaves</taxon>
        <taxon>Telluraves</taxon>
        <taxon>Australaves</taxon>
        <taxon>Passeriformes</taxon>
        <taxon>Sylvioidea</taxon>
        <taxon>Zosteropidae</taxon>
        <taxon>Zosterops</taxon>
    </lineage>
</organism>